<gene>
    <name evidence="3" type="ORF">PLO_804</name>
</gene>
<reference evidence="3" key="1">
    <citation type="submission" date="2017-10" db="EMBL/GenBank/DDBJ databases">
        <title>Paulinella longichromatophora chromatophore genome.</title>
        <authorList>
            <person name="Lhee D."/>
            <person name="Yoon H.S."/>
        </authorList>
    </citation>
    <scope>NUCLEOTIDE SEQUENCE</scope>
</reference>
<dbReference type="SUPFAM" id="SSF53756">
    <property type="entry name" value="UDP-Glycosyltransferase/glycogen phosphorylase"/>
    <property type="match status" value="1"/>
</dbReference>
<sequence length="358" mass="39954">MFKYRILVISTPIGPLGSGEGGGVELTLNSIVASLLDRGHDLTILAKKGSSLPLDCNHANLETFNGENQSSWQHNSRSELIKIPTYGLLPKFWSWALQEQEKFDLILNLAYDWLPFWITPYVSVPIFHLVSMGSVSEAMDQVIHNLACWDQRRLAFHTRTQACDFALPQSPIIVASGFDIASYHFSPYSEDYLAWVGRVTPEKGLEDAAIVASKLGVRLKVWGLKENNLYAKKVEESVPPGTIRWQGFLPTSQLQKALGSCRCLLNTPKWNEAFGNVIIESMACGVPVLAYNRGGPGELVKSGINGWLVPPDDITALTEATYRVKDIDRSQTRQWAEDNFSRSVFASRLEEWFAFGLS</sequence>
<proteinExistence type="predicted"/>
<feature type="domain" description="Glycosyl transferase family 1" evidence="2">
    <location>
        <begin position="190"/>
        <end position="326"/>
    </location>
</feature>
<keyword evidence="3" id="KW-0934">Plastid</keyword>
<evidence type="ECO:0000256" key="1">
    <source>
        <dbReference type="ARBA" id="ARBA00022676"/>
    </source>
</evidence>
<keyword evidence="1" id="KW-0328">Glycosyltransferase</keyword>
<name>A0A2H4ZQF6_9EUKA</name>
<dbReference type="PANTHER" id="PTHR12526">
    <property type="entry name" value="GLYCOSYLTRANSFERASE"/>
    <property type="match status" value="1"/>
</dbReference>
<evidence type="ECO:0000313" key="3">
    <source>
        <dbReference type="EMBL" id="AUG32776.1"/>
    </source>
</evidence>
<evidence type="ECO:0000259" key="2">
    <source>
        <dbReference type="Pfam" id="PF00534"/>
    </source>
</evidence>
<dbReference type="Gene3D" id="3.40.50.2000">
    <property type="entry name" value="Glycogen Phosphorylase B"/>
    <property type="match status" value="2"/>
</dbReference>
<dbReference type="PANTHER" id="PTHR12526:SF638">
    <property type="entry name" value="SPORE COAT PROTEIN SA"/>
    <property type="match status" value="1"/>
</dbReference>
<accession>A0A2H4ZQF6</accession>
<dbReference type="InterPro" id="IPR001296">
    <property type="entry name" value="Glyco_trans_1"/>
</dbReference>
<dbReference type="CDD" id="cd03802">
    <property type="entry name" value="GT4_AviGT4-like"/>
    <property type="match status" value="1"/>
</dbReference>
<keyword evidence="3" id="KW-0808">Transferase</keyword>
<organism evidence="3">
    <name type="scientific">Paulinella longichromatophora</name>
    <dbReference type="NCBI Taxonomy" id="1708747"/>
    <lineage>
        <taxon>Eukaryota</taxon>
        <taxon>Sar</taxon>
        <taxon>Rhizaria</taxon>
        <taxon>Cercozoa</taxon>
        <taxon>Imbricatea</taxon>
        <taxon>Silicofilosea</taxon>
        <taxon>Euglyphida</taxon>
        <taxon>Paulinellidae</taxon>
        <taxon>Paulinella</taxon>
    </lineage>
</organism>
<dbReference type="Pfam" id="PF00534">
    <property type="entry name" value="Glycos_transf_1"/>
    <property type="match status" value="1"/>
</dbReference>
<dbReference type="AlphaFoldDB" id="A0A2H4ZQF6"/>
<dbReference type="EMBL" id="MG264610">
    <property type="protein sequence ID" value="AUG32776.1"/>
    <property type="molecule type" value="Genomic_DNA"/>
</dbReference>
<dbReference type="GO" id="GO:0016757">
    <property type="term" value="F:glycosyltransferase activity"/>
    <property type="evidence" value="ECO:0007669"/>
    <property type="project" value="UniProtKB-KW"/>
</dbReference>
<protein>
    <submittedName>
        <fullName evidence="3">Putative UDP-glucose:tetrahydrobiopterin glucosyltransferase</fullName>
    </submittedName>
</protein>
<geneLocation type="plastid" evidence="3"/>